<dbReference type="SUPFAM" id="SSF56024">
    <property type="entry name" value="Phospholipase D/nuclease"/>
    <property type="match status" value="1"/>
</dbReference>
<dbReference type="GO" id="GO:0016891">
    <property type="term" value="F:RNA endonuclease activity producing 5'-phosphomonoesters, hydrolytic mechanism"/>
    <property type="evidence" value="ECO:0007669"/>
    <property type="project" value="TreeGrafter"/>
</dbReference>
<evidence type="ECO:0000256" key="5">
    <source>
        <dbReference type="ARBA" id="ARBA00022963"/>
    </source>
</evidence>
<dbReference type="Pfam" id="PF13091">
    <property type="entry name" value="PLDc_2"/>
    <property type="match status" value="1"/>
</dbReference>
<evidence type="ECO:0000256" key="2">
    <source>
        <dbReference type="ARBA" id="ARBA00008664"/>
    </source>
</evidence>
<dbReference type="AlphaFoldDB" id="D3UG73"/>
<dbReference type="GO" id="GO:0004630">
    <property type="term" value="F:phospholipase D activity"/>
    <property type="evidence" value="ECO:0007669"/>
    <property type="project" value="UniProtKB-EC"/>
</dbReference>
<dbReference type="STRING" id="679897.HMU02320"/>
<dbReference type="EC" id="3.1.4.4" evidence="3"/>
<dbReference type="CDD" id="cd09116">
    <property type="entry name" value="PLDc_Nuc_like"/>
    <property type="match status" value="1"/>
</dbReference>
<accession>D3UG73</accession>
<dbReference type="RefSeq" id="WP_013022589.1">
    <property type="nucleotide sequence ID" value="NC_013949.1"/>
</dbReference>
<keyword evidence="6" id="KW-0443">Lipid metabolism</keyword>
<gene>
    <name evidence="8" type="ordered locus">HMU02320</name>
</gene>
<dbReference type="InterPro" id="IPR001736">
    <property type="entry name" value="PLipase_D/transphosphatidylase"/>
</dbReference>
<evidence type="ECO:0000256" key="4">
    <source>
        <dbReference type="ARBA" id="ARBA00022801"/>
    </source>
</evidence>
<evidence type="ECO:0000313" key="9">
    <source>
        <dbReference type="Proteomes" id="UP000001522"/>
    </source>
</evidence>
<dbReference type="PANTHER" id="PTHR43856">
    <property type="entry name" value="CARDIOLIPIN HYDROLASE"/>
    <property type="match status" value="1"/>
</dbReference>
<keyword evidence="4" id="KW-0378">Hydrolase</keyword>
<dbReference type="Proteomes" id="UP000001522">
    <property type="component" value="Chromosome"/>
</dbReference>
<comment type="catalytic activity">
    <reaction evidence="1">
        <text>a 1,2-diacyl-sn-glycero-3-phosphocholine + H2O = a 1,2-diacyl-sn-glycero-3-phosphate + choline + H(+)</text>
        <dbReference type="Rhea" id="RHEA:14445"/>
        <dbReference type="ChEBI" id="CHEBI:15354"/>
        <dbReference type="ChEBI" id="CHEBI:15377"/>
        <dbReference type="ChEBI" id="CHEBI:15378"/>
        <dbReference type="ChEBI" id="CHEBI:57643"/>
        <dbReference type="ChEBI" id="CHEBI:58608"/>
        <dbReference type="EC" id="3.1.4.4"/>
    </reaction>
</comment>
<dbReference type="SMART" id="SM00155">
    <property type="entry name" value="PLDc"/>
    <property type="match status" value="1"/>
</dbReference>
<dbReference type="InterPro" id="IPR051406">
    <property type="entry name" value="PLD_domain"/>
</dbReference>
<dbReference type="PROSITE" id="PS50035">
    <property type="entry name" value="PLD"/>
    <property type="match status" value="1"/>
</dbReference>
<dbReference type="KEGG" id="hms:HMU02320"/>
<keyword evidence="9" id="KW-1185">Reference proteome</keyword>
<dbReference type="HOGENOM" id="CLU_080814_2_2_7"/>
<evidence type="ECO:0000256" key="1">
    <source>
        <dbReference type="ARBA" id="ARBA00000798"/>
    </source>
</evidence>
<reference evidence="8 9" key="1">
    <citation type="journal article" date="2010" name="BMC Genomics">
        <title>Comparative genomics and proteomics of Helicobacter mustelae, an ulcerogenic and carcinogenic gastric pathogen.</title>
        <authorList>
            <person name="O'Toole P.W."/>
            <person name="Snelling W.J."/>
            <person name="Canchaya C."/>
            <person name="Forde B.M."/>
            <person name="Hardie K.R."/>
            <person name="Josenhans C."/>
            <person name="Graham R.L.J."/>
            <person name="McMullan G."/>
            <person name="Parkhill J."/>
            <person name="Belda E."/>
            <person name="Bentley S.D."/>
        </authorList>
    </citation>
    <scope>NUCLEOTIDE SEQUENCE [LARGE SCALE GENOMIC DNA]</scope>
    <source>
        <strain evidence="9">ATCC 43772 / LMG 18044 / NCTC 12198 / 12198</strain>
    </source>
</reference>
<comment type="similarity">
    <text evidence="2">Belongs to the phospholipase D family.</text>
</comment>
<dbReference type="InterPro" id="IPR025202">
    <property type="entry name" value="PLD-like_dom"/>
</dbReference>
<dbReference type="eggNOG" id="COG1502">
    <property type="taxonomic scope" value="Bacteria"/>
</dbReference>
<dbReference type="EMBL" id="FN555004">
    <property type="protein sequence ID" value="CBG39494.1"/>
    <property type="molecule type" value="Genomic_DNA"/>
</dbReference>
<proteinExistence type="inferred from homology"/>
<dbReference type="NCBIfam" id="NF010492">
    <property type="entry name" value="PRK13912.1-3"/>
    <property type="match status" value="1"/>
</dbReference>
<dbReference type="GO" id="GO:0016042">
    <property type="term" value="P:lipid catabolic process"/>
    <property type="evidence" value="ECO:0007669"/>
    <property type="project" value="UniProtKB-KW"/>
</dbReference>
<dbReference type="Gene3D" id="3.30.870.10">
    <property type="entry name" value="Endonuclease Chain A"/>
    <property type="match status" value="1"/>
</dbReference>
<evidence type="ECO:0000259" key="7">
    <source>
        <dbReference type="PROSITE" id="PS50035"/>
    </source>
</evidence>
<evidence type="ECO:0000313" key="8">
    <source>
        <dbReference type="EMBL" id="CBG39494.1"/>
    </source>
</evidence>
<keyword evidence="8" id="KW-0255">Endonuclease</keyword>
<evidence type="ECO:0000256" key="6">
    <source>
        <dbReference type="ARBA" id="ARBA00023098"/>
    </source>
</evidence>
<keyword evidence="5" id="KW-0442">Lipid degradation</keyword>
<dbReference type="GO" id="GO:0006793">
    <property type="term" value="P:phosphorus metabolic process"/>
    <property type="evidence" value="ECO:0007669"/>
    <property type="project" value="UniProtKB-ARBA"/>
</dbReference>
<dbReference type="PANTHER" id="PTHR43856:SF1">
    <property type="entry name" value="MITOCHONDRIAL CARDIOLIPIN HYDROLASE"/>
    <property type="match status" value="1"/>
</dbReference>
<evidence type="ECO:0000256" key="3">
    <source>
        <dbReference type="ARBA" id="ARBA00012027"/>
    </source>
</evidence>
<organism evidence="8 9">
    <name type="scientific">Helicobacter mustelae (strain ATCC 43772 / CCUG 25715 / CIP 103759 / LMG 18044 / NCTC 12198 / R85-136P)</name>
    <name type="common">Campylobacter mustelae</name>
    <dbReference type="NCBI Taxonomy" id="679897"/>
    <lineage>
        <taxon>Bacteria</taxon>
        <taxon>Pseudomonadati</taxon>
        <taxon>Campylobacterota</taxon>
        <taxon>Epsilonproteobacteria</taxon>
        <taxon>Campylobacterales</taxon>
        <taxon>Helicobacteraceae</taxon>
        <taxon>Helicobacter</taxon>
    </lineage>
</organism>
<protein>
    <recommendedName>
        <fullName evidence="3">phospholipase D</fullName>
        <ecNumber evidence="3">3.1.4.4</ecNumber>
    </recommendedName>
</protein>
<sequence>MRKIMLLLCCLCFLMGQDRIYFMPYENKEALHALKAVLSSAQKSIHIAIYSFTNKEIAKVLRDQAKKGVKISIIYDQESNLKDSFSTIGYLGALRNIDVCLLQGLQAHGGKRVHYGIMHQKLVIVDDRIVVLGSANWSKSAFANNYENLFITQQPNIVQKSQFYFQEMRGSCKPY</sequence>
<feature type="domain" description="PLD phosphodiesterase" evidence="7">
    <location>
        <begin position="114"/>
        <end position="141"/>
    </location>
</feature>
<keyword evidence="8" id="KW-0540">Nuclease</keyword>
<name>D3UG73_HELM1</name>